<dbReference type="Proteomes" id="UP001153269">
    <property type="component" value="Unassembled WGS sequence"/>
</dbReference>
<proteinExistence type="predicted"/>
<comment type="caution">
    <text evidence="2">The sequence shown here is derived from an EMBL/GenBank/DDBJ whole genome shotgun (WGS) entry which is preliminary data.</text>
</comment>
<reference evidence="2" key="1">
    <citation type="submission" date="2020-03" db="EMBL/GenBank/DDBJ databases">
        <authorList>
            <person name="Weist P."/>
        </authorList>
    </citation>
    <scope>NUCLEOTIDE SEQUENCE</scope>
</reference>
<feature type="compositionally biased region" description="Basic and acidic residues" evidence="1">
    <location>
        <begin position="11"/>
        <end position="20"/>
    </location>
</feature>
<keyword evidence="3" id="KW-1185">Reference proteome</keyword>
<evidence type="ECO:0000313" key="3">
    <source>
        <dbReference type="Proteomes" id="UP001153269"/>
    </source>
</evidence>
<protein>
    <submittedName>
        <fullName evidence="2">Uncharacterized protein</fullName>
    </submittedName>
</protein>
<feature type="region of interest" description="Disordered" evidence="1">
    <location>
        <begin position="92"/>
        <end position="111"/>
    </location>
</feature>
<dbReference type="EMBL" id="CADEAL010003446">
    <property type="protein sequence ID" value="CAB1444756.1"/>
    <property type="molecule type" value="Genomic_DNA"/>
</dbReference>
<name>A0A9N7V8J7_PLEPL</name>
<evidence type="ECO:0000313" key="2">
    <source>
        <dbReference type="EMBL" id="CAB1444756.1"/>
    </source>
</evidence>
<feature type="compositionally biased region" description="Polar residues" evidence="1">
    <location>
        <begin position="98"/>
        <end position="111"/>
    </location>
</feature>
<accession>A0A9N7V8J7</accession>
<dbReference type="AlphaFoldDB" id="A0A9N7V8J7"/>
<evidence type="ECO:0000256" key="1">
    <source>
        <dbReference type="SAM" id="MobiDB-lite"/>
    </source>
</evidence>
<gene>
    <name evidence="2" type="ORF">PLEPLA_LOCUS32474</name>
</gene>
<organism evidence="2 3">
    <name type="scientific">Pleuronectes platessa</name>
    <name type="common">European plaice</name>
    <dbReference type="NCBI Taxonomy" id="8262"/>
    <lineage>
        <taxon>Eukaryota</taxon>
        <taxon>Metazoa</taxon>
        <taxon>Chordata</taxon>
        <taxon>Craniata</taxon>
        <taxon>Vertebrata</taxon>
        <taxon>Euteleostomi</taxon>
        <taxon>Actinopterygii</taxon>
        <taxon>Neopterygii</taxon>
        <taxon>Teleostei</taxon>
        <taxon>Neoteleostei</taxon>
        <taxon>Acanthomorphata</taxon>
        <taxon>Carangaria</taxon>
        <taxon>Pleuronectiformes</taxon>
        <taxon>Pleuronectoidei</taxon>
        <taxon>Pleuronectidae</taxon>
        <taxon>Pleuronectes</taxon>
    </lineage>
</organism>
<sequence>MLFTKLWPAHRGKEAEREGGMEEEAEGGRVRGLAGHSHNEKNLAAAHCVLVMRSMCCRGALLLISGGSQAFHARLVIGPEGAFILGDSKCERAGGHKGSTSSSNPRCPNGI</sequence>
<feature type="region of interest" description="Disordered" evidence="1">
    <location>
        <begin position="11"/>
        <end position="35"/>
    </location>
</feature>